<evidence type="ECO:0000313" key="1">
    <source>
        <dbReference type="EMBL" id="REA63536.1"/>
    </source>
</evidence>
<evidence type="ECO:0000313" key="2">
    <source>
        <dbReference type="Proteomes" id="UP000256373"/>
    </source>
</evidence>
<dbReference type="RefSeq" id="WP_115829284.1">
    <property type="nucleotide sequence ID" value="NZ_QNUL01000002.1"/>
</dbReference>
<accession>A0A3D8YGP1</accession>
<comment type="caution">
    <text evidence="1">The sequence shown here is derived from an EMBL/GenBank/DDBJ whole genome shotgun (WGS) entry which is preliminary data.</text>
</comment>
<dbReference type="Proteomes" id="UP000256373">
    <property type="component" value="Unassembled WGS sequence"/>
</dbReference>
<protein>
    <submittedName>
        <fullName evidence="1">Uncharacterized protein</fullName>
    </submittedName>
</protein>
<dbReference type="OrthoDB" id="9825545at2"/>
<keyword evidence="2" id="KW-1185">Reference proteome</keyword>
<dbReference type="EMBL" id="QNUL01000002">
    <property type="protein sequence ID" value="REA63536.1"/>
    <property type="molecule type" value="Genomic_DNA"/>
</dbReference>
<reference evidence="1 2" key="1">
    <citation type="submission" date="2018-07" db="EMBL/GenBank/DDBJ databases">
        <title>Dyadobacter roseus sp. nov., isolated from rose rhizosphere soil.</title>
        <authorList>
            <person name="Chen L."/>
        </authorList>
    </citation>
    <scope>NUCLEOTIDE SEQUENCE [LARGE SCALE GENOMIC DNA]</scope>
    <source>
        <strain evidence="1 2">RS19</strain>
    </source>
</reference>
<name>A0A3D8YGP1_9BACT</name>
<dbReference type="AlphaFoldDB" id="A0A3D8YGP1"/>
<sequence length="351" mass="40653">METNRILIFATRLDQFYISSEKSELIEFIGATQINRLQKTDVYAFLGEEAGKQCLAVVDLFSRAVYKARTDSRSASLPYFRMANKELEILQADAYLFTRLFYASGWSFFYYLKGVYAKASAFTIEGLALSEHLEAKGAAFLGSRRLLDQLPNLSKILIHQGNAQDGYSLYNGILRALIYKDFTHLPGKWNKHMFDRDEYTRQQGIDNVVISATRLILANTSDDQEKLFYQILFRGIGYIDVSNDHLEVIERFITLKRSYFEHRNEAFLSQLEEFLTLSMDTYFDILKLSVIRNYLALSKIGTICEADQMEIKTNVTRYLNRHLHLLPSEQHLLPLLCKEFKLTNLSQSKAW</sequence>
<organism evidence="1 2">
    <name type="scientific">Dyadobacter luteus</name>
    <dbReference type="NCBI Taxonomy" id="2259619"/>
    <lineage>
        <taxon>Bacteria</taxon>
        <taxon>Pseudomonadati</taxon>
        <taxon>Bacteroidota</taxon>
        <taxon>Cytophagia</taxon>
        <taxon>Cytophagales</taxon>
        <taxon>Spirosomataceae</taxon>
        <taxon>Dyadobacter</taxon>
    </lineage>
</organism>
<proteinExistence type="predicted"/>
<gene>
    <name evidence="1" type="ORF">DSL64_03575</name>
</gene>